<keyword evidence="10" id="KW-1133">Transmembrane helix</keyword>
<feature type="transmembrane region" description="Helical" evidence="10">
    <location>
        <begin position="40"/>
        <end position="57"/>
    </location>
</feature>
<dbReference type="GO" id="GO:0005524">
    <property type="term" value="F:ATP binding"/>
    <property type="evidence" value="ECO:0007669"/>
    <property type="project" value="UniProtKB-KW"/>
</dbReference>
<keyword evidence="5" id="KW-0547">Nucleotide-binding</keyword>
<protein>
    <recommendedName>
        <fullName evidence="2">histidine kinase</fullName>
        <ecNumber evidence="2">2.7.13.3</ecNumber>
    </recommendedName>
</protein>
<evidence type="ECO:0000256" key="4">
    <source>
        <dbReference type="ARBA" id="ARBA00022679"/>
    </source>
</evidence>
<feature type="transmembrane region" description="Helical" evidence="10">
    <location>
        <begin position="15"/>
        <end position="33"/>
    </location>
</feature>
<dbReference type="InterPro" id="IPR011712">
    <property type="entry name" value="Sig_transdc_His_kin_sub3_dim/P"/>
</dbReference>
<dbReference type="GO" id="GO:0046983">
    <property type="term" value="F:protein dimerization activity"/>
    <property type="evidence" value="ECO:0007669"/>
    <property type="project" value="InterPro"/>
</dbReference>
<dbReference type="Pfam" id="PF02518">
    <property type="entry name" value="HATPase_c"/>
    <property type="match status" value="1"/>
</dbReference>
<comment type="catalytic activity">
    <reaction evidence="1">
        <text>ATP + protein L-histidine = ADP + protein N-phospho-L-histidine.</text>
        <dbReference type="EC" id="2.7.13.3"/>
    </reaction>
</comment>
<dbReference type="PANTHER" id="PTHR24421">
    <property type="entry name" value="NITRATE/NITRITE SENSOR PROTEIN NARX-RELATED"/>
    <property type="match status" value="1"/>
</dbReference>
<dbReference type="Proteomes" id="UP000249915">
    <property type="component" value="Unassembled WGS sequence"/>
</dbReference>
<organism evidence="13 14">
    <name type="scientific">Prauserella muralis</name>
    <dbReference type="NCBI Taxonomy" id="588067"/>
    <lineage>
        <taxon>Bacteria</taxon>
        <taxon>Bacillati</taxon>
        <taxon>Actinomycetota</taxon>
        <taxon>Actinomycetes</taxon>
        <taxon>Pseudonocardiales</taxon>
        <taxon>Pseudonocardiaceae</taxon>
        <taxon>Prauserella</taxon>
    </lineage>
</organism>
<feature type="transmembrane region" description="Helical" evidence="10">
    <location>
        <begin position="88"/>
        <end position="121"/>
    </location>
</feature>
<keyword evidence="8" id="KW-0902">Two-component regulatory system</keyword>
<name>A0A2V4B7G5_9PSEU</name>
<dbReference type="Gene3D" id="1.20.5.1930">
    <property type="match status" value="1"/>
</dbReference>
<dbReference type="InterPro" id="IPR003594">
    <property type="entry name" value="HATPase_dom"/>
</dbReference>
<evidence type="ECO:0000256" key="2">
    <source>
        <dbReference type="ARBA" id="ARBA00012438"/>
    </source>
</evidence>
<dbReference type="EC" id="2.7.13.3" evidence="2"/>
<dbReference type="RefSeq" id="WP_112279086.1">
    <property type="nucleotide sequence ID" value="NZ_MASW01000001.1"/>
</dbReference>
<comment type="caution">
    <text evidence="13">The sequence shown here is derived from an EMBL/GenBank/DDBJ whole genome shotgun (WGS) entry which is preliminary data.</text>
</comment>
<evidence type="ECO:0000259" key="12">
    <source>
        <dbReference type="Pfam" id="PF07730"/>
    </source>
</evidence>
<evidence type="ECO:0000256" key="3">
    <source>
        <dbReference type="ARBA" id="ARBA00022553"/>
    </source>
</evidence>
<evidence type="ECO:0000259" key="11">
    <source>
        <dbReference type="Pfam" id="PF02518"/>
    </source>
</evidence>
<feature type="compositionally biased region" description="Low complexity" evidence="9">
    <location>
        <begin position="344"/>
        <end position="354"/>
    </location>
</feature>
<feature type="region of interest" description="Disordered" evidence="9">
    <location>
        <begin position="344"/>
        <end position="367"/>
    </location>
</feature>
<keyword evidence="10" id="KW-0472">Membrane</keyword>
<keyword evidence="10" id="KW-0812">Transmembrane</keyword>
<keyword evidence="14" id="KW-1185">Reference proteome</keyword>
<dbReference type="SUPFAM" id="SSF55874">
    <property type="entry name" value="ATPase domain of HSP90 chaperone/DNA topoisomerase II/histidine kinase"/>
    <property type="match status" value="1"/>
</dbReference>
<keyword evidence="4" id="KW-0808">Transferase</keyword>
<evidence type="ECO:0000256" key="10">
    <source>
        <dbReference type="SAM" id="Phobius"/>
    </source>
</evidence>
<keyword evidence="7" id="KW-0067">ATP-binding</keyword>
<dbReference type="InterPro" id="IPR036890">
    <property type="entry name" value="HATPase_C_sf"/>
</dbReference>
<evidence type="ECO:0000256" key="5">
    <source>
        <dbReference type="ARBA" id="ARBA00022741"/>
    </source>
</evidence>
<keyword evidence="3" id="KW-0597">Phosphoprotein</keyword>
<dbReference type="CDD" id="cd16917">
    <property type="entry name" value="HATPase_UhpB-NarQ-NarX-like"/>
    <property type="match status" value="1"/>
</dbReference>
<evidence type="ECO:0000256" key="7">
    <source>
        <dbReference type="ARBA" id="ARBA00022840"/>
    </source>
</evidence>
<feature type="transmembrane region" description="Helical" evidence="10">
    <location>
        <begin position="133"/>
        <end position="152"/>
    </location>
</feature>
<dbReference type="Gene3D" id="3.30.565.10">
    <property type="entry name" value="Histidine kinase-like ATPase, C-terminal domain"/>
    <property type="match status" value="1"/>
</dbReference>
<dbReference type="GO" id="GO:0016020">
    <property type="term" value="C:membrane"/>
    <property type="evidence" value="ECO:0007669"/>
    <property type="project" value="InterPro"/>
</dbReference>
<evidence type="ECO:0000256" key="1">
    <source>
        <dbReference type="ARBA" id="ARBA00000085"/>
    </source>
</evidence>
<sequence>MAGLSVGLSTRVRDVLLALSVAVGVAGVTLLQARLGDTPGSFSVWSWALLLGVPATLVVRRRFPAAVAVATLAGSALYYTLVGPDGPIVVAFVVALYSLAAIRPLAVAVVIGAVALAATAYGEAISPRPHLDTPGLLLLGGWIVASVALGRARRAHVAYLREAEERAATEERLRIARELHDVLGHNLSLINVQASAALHRLDADPGQAGRALTVVKEASRDTLRELRGTLGVLRRDEAARPPGLAHLDRLIEQARATGLTVVTEVDGEPPRLAPDTDLAAYRLVQEALTNVRKHAGASTATVRIRYTRRELRVEVTDDGAGGGPMPAGNGIKGMSERVRALGGDLSAGSSADGGFRVSARLPQGAAT</sequence>
<gene>
    <name evidence="13" type="ORF">BAY60_01170</name>
</gene>
<proteinExistence type="predicted"/>
<dbReference type="PANTHER" id="PTHR24421:SF10">
    <property type="entry name" value="NITRATE_NITRITE SENSOR PROTEIN NARQ"/>
    <property type="match status" value="1"/>
</dbReference>
<feature type="domain" description="Signal transduction histidine kinase subgroup 3 dimerisation and phosphoacceptor" evidence="12">
    <location>
        <begin position="171"/>
        <end position="236"/>
    </location>
</feature>
<evidence type="ECO:0000256" key="8">
    <source>
        <dbReference type="ARBA" id="ARBA00023012"/>
    </source>
</evidence>
<reference evidence="13 14" key="1">
    <citation type="submission" date="2016-07" db="EMBL/GenBank/DDBJ databases">
        <title>Draft genome sequence of Prauserella muralis DSM 45305, isolated from a mould-covered wall in an indoor environment.</title>
        <authorList>
            <person name="Ruckert C."/>
            <person name="Albersmeier A."/>
            <person name="Jiang C.-L."/>
            <person name="Jiang Y."/>
            <person name="Kalinowski J."/>
            <person name="Schneider O."/>
            <person name="Winkler A."/>
            <person name="Zotchev S.B."/>
        </authorList>
    </citation>
    <scope>NUCLEOTIDE SEQUENCE [LARGE SCALE GENOMIC DNA]</scope>
    <source>
        <strain evidence="13 14">DSM 45305</strain>
    </source>
</reference>
<evidence type="ECO:0000313" key="13">
    <source>
        <dbReference type="EMBL" id="PXY31061.1"/>
    </source>
</evidence>
<accession>A0A2V4B7G5</accession>
<dbReference type="Pfam" id="PF07730">
    <property type="entry name" value="HisKA_3"/>
    <property type="match status" value="1"/>
</dbReference>
<dbReference type="GO" id="GO:0000155">
    <property type="term" value="F:phosphorelay sensor kinase activity"/>
    <property type="evidence" value="ECO:0007669"/>
    <property type="project" value="InterPro"/>
</dbReference>
<feature type="domain" description="Histidine kinase/HSP90-like ATPase" evidence="11">
    <location>
        <begin position="279"/>
        <end position="363"/>
    </location>
</feature>
<dbReference type="EMBL" id="MASW01000001">
    <property type="protein sequence ID" value="PXY31061.1"/>
    <property type="molecule type" value="Genomic_DNA"/>
</dbReference>
<dbReference type="InterPro" id="IPR050482">
    <property type="entry name" value="Sensor_HK_TwoCompSys"/>
</dbReference>
<keyword evidence="6" id="KW-0418">Kinase</keyword>
<dbReference type="AlphaFoldDB" id="A0A2V4B7G5"/>
<evidence type="ECO:0000256" key="9">
    <source>
        <dbReference type="SAM" id="MobiDB-lite"/>
    </source>
</evidence>
<evidence type="ECO:0000256" key="6">
    <source>
        <dbReference type="ARBA" id="ARBA00022777"/>
    </source>
</evidence>
<dbReference type="OrthoDB" id="227596at2"/>
<evidence type="ECO:0000313" key="14">
    <source>
        <dbReference type="Proteomes" id="UP000249915"/>
    </source>
</evidence>